<sequence length="115" mass="12467">MGVGWRIDSAGVDEVIARTDADARSLSSEIGTVTATLEQVIVQLDDVVGAALRRFDERWHESAEAVDRRTVAVVETARAVVRDHLSTDEEMAGGFRRELGGDEATGSRFAPRVTP</sequence>
<reference evidence="3" key="1">
    <citation type="submission" date="2023-11" db="EMBL/GenBank/DDBJ databases">
        <authorList>
            <person name="Helweg L.P."/>
            <person name="Kiel A."/>
            <person name="Hitz F."/>
            <person name="Ruckert-Reed C."/>
            <person name="Busche T."/>
            <person name="Kaltschmidt B."/>
            <person name="Kaltschmidt C."/>
        </authorList>
    </citation>
    <scope>NUCLEOTIDE SEQUENCE [LARGE SCALE GENOMIC DNA]</scope>
    <source>
        <strain evidence="3">4.1</strain>
    </source>
</reference>
<organism evidence="2 3">
    <name type="scientific">Sanguibacter biliveldensis</name>
    <dbReference type="NCBI Taxonomy" id="3030830"/>
    <lineage>
        <taxon>Bacteria</taxon>
        <taxon>Bacillati</taxon>
        <taxon>Actinomycetota</taxon>
        <taxon>Actinomycetes</taxon>
        <taxon>Micrococcales</taxon>
        <taxon>Sanguibacteraceae</taxon>
        <taxon>Sanguibacter</taxon>
    </lineage>
</organism>
<accession>A0AAF0Z6Y3</accession>
<dbReference type="Pfam" id="PF20117">
    <property type="entry name" value="DUF6507"/>
    <property type="match status" value="1"/>
</dbReference>
<dbReference type="KEGG" id="sbil:SANBI_002522"/>
<dbReference type="RefSeq" id="WP_319155522.1">
    <property type="nucleotide sequence ID" value="NZ_CP138359.1"/>
</dbReference>
<dbReference type="Proteomes" id="UP001304340">
    <property type="component" value="Chromosome"/>
</dbReference>
<evidence type="ECO:0000313" key="3">
    <source>
        <dbReference type="Proteomes" id="UP001304340"/>
    </source>
</evidence>
<dbReference type="EMBL" id="CP138359">
    <property type="protein sequence ID" value="WPF81238.1"/>
    <property type="molecule type" value="Genomic_DNA"/>
</dbReference>
<evidence type="ECO:0000313" key="2">
    <source>
        <dbReference type="EMBL" id="WPF81238.1"/>
    </source>
</evidence>
<dbReference type="InterPro" id="IPR045436">
    <property type="entry name" value="DUF6507"/>
</dbReference>
<feature type="region of interest" description="Disordered" evidence="1">
    <location>
        <begin position="91"/>
        <end position="115"/>
    </location>
</feature>
<proteinExistence type="predicted"/>
<gene>
    <name evidence="2" type="ORF">SANBI_002522</name>
</gene>
<protein>
    <submittedName>
        <fullName evidence="2">DUF6507 family protein</fullName>
    </submittedName>
</protein>
<dbReference type="AlphaFoldDB" id="A0AAF0Z6Y3"/>
<evidence type="ECO:0000256" key="1">
    <source>
        <dbReference type="SAM" id="MobiDB-lite"/>
    </source>
</evidence>
<name>A0AAF0Z6Y3_9MICO</name>
<keyword evidence="3" id="KW-1185">Reference proteome</keyword>